<proteinExistence type="predicted"/>
<feature type="region of interest" description="Disordered" evidence="1">
    <location>
        <begin position="1"/>
        <end position="26"/>
    </location>
</feature>
<evidence type="ECO:0000256" key="1">
    <source>
        <dbReference type="SAM" id="MobiDB-lite"/>
    </source>
</evidence>
<keyword evidence="3" id="KW-1185">Reference proteome</keyword>
<accession>A0ABW2ZE70</accession>
<comment type="caution">
    <text evidence="2">The sequence shown here is derived from an EMBL/GenBank/DDBJ whole genome shotgun (WGS) entry which is preliminary data.</text>
</comment>
<dbReference type="EMBL" id="JBHTIA010000003">
    <property type="protein sequence ID" value="MFD0764486.1"/>
    <property type="molecule type" value="Genomic_DNA"/>
</dbReference>
<sequence length="52" mass="5846">MEPSFGFPLVPPGSYPEKKGPYPECHTKTRKRVFSAQCTEHGKSRNDHAGKE</sequence>
<dbReference type="Proteomes" id="UP001597073">
    <property type="component" value="Unassembled WGS sequence"/>
</dbReference>
<protein>
    <submittedName>
        <fullName evidence="2">Uncharacterized protein</fullName>
    </submittedName>
</protein>
<evidence type="ECO:0000313" key="3">
    <source>
        <dbReference type="Proteomes" id="UP001597073"/>
    </source>
</evidence>
<reference evidence="3" key="1">
    <citation type="journal article" date="2019" name="Int. J. Syst. Evol. Microbiol.">
        <title>The Global Catalogue of Microorganisms (GCM) 10K type strain sequencing project: providing services to taxonomists for standard genome sequencing and annotation.</title>
        <authorList>
            <consortium name="The Broad Institute Genomics Platform"/>
            <consortium name="The Broad Institute Genome Sequencing Center for Infectious Disease"/>
            <person name="Wu L."/>
            <person name="Ma J."/>
        </authorList>
    </citation>
    <scope>NUCLEOTIDE SEQUENCE [LARGE SCALE GENOMIC DNA]</scope>
    <source>
        <strain evidence="3">CCUG 60742</strain>
    </source>
</reference>
<organism evidence="2 3">
    <name type="scientific">Mucilaginibacter lutimaris</name>
    <dbReference type="NCBI Taxonomy" id="931629"/>
    <lineage>
        <taxon>Bacteria</taxon>
        <taxon>Pseudomonadati</taxon>
        <taxon>Bacteroidota</taxon>
        <taxon>Sphingobacteriia</taxon>
        <taxon>Sphingobacteriales</taxon>
        <taxon>Sphingobacteriaceae</taxon>
        <taxon>Mucilaginibacter</taxon>
    </lineage>
</organism>
<name>A0ABW2ZE70_9SPHI</name>
<dbReference type="RefSeq" id="WP_377139985.1">
    <property type="nucleotide sequence ID" value="NZ_JBHTIA010000003.1"/>
</dbReference>
<gene>
    <name evidence="2" type="ORF">ACFQZI_06455</name>
</gene>
<evidence type="ECO:0000313" key="2">
    <source>
        <dbReference type="EMBL" id="MFD0764486.1"/>
    </source>
</evidence>
<feature type="compositionally biased region" description="Basic and acidic residues" evidence="1">
    <location>
        <begin position="16"/>
        <end position="26"/>
    </location>
</feature>